<keyword evidence="1" id="KW-1133">Transmembrane helix</keyword>
<dbReference type="Proteomes" id="UP000198312">
    <property type="component" value="Chromosome"/>
</dbReference>
<evidence type="ECO:0000256" key="1">
    <source>
        <dbReference type="SAM" id="Phobius"/>
    </source>
</evidence>
<dbReference type="AlphaFoldDB" id="A0A220U6S9"/>
<keyword evidence="3" id="KW-1185">Reference proteome</keyword>
<evidence type="ECO:0000313" key="2">
    <source>
        <dbReference type="EMBL" id="ASK63839.1"/>
    </source>
</evidence>
<gene>
    <name evidence="2" type="ORF">CFK37_17575</name>
</gene>
<proteinExistence type="predicted"/>
<dbReference type="EMBL" id="CP022315">
    <property type="protein sequence ID" value="ASK63839.1"/>
    <property type="molecule type" value="Genomic_DNA"/>
</dbReference>
<sequence>MGIIVMFMLLATLTPFLFLHSKKKVMAIVQSVLLVGMWLYYIQAQFFIAPGTFSVTWIMFYASLVLAEVAWVMFIIATVKTPASKSEVHL</sequence>
<reference evidence="2 3" key="1">
    <citation type="submission" date="2017-07" db="EMBL/GenBank/DDBJ databases">
        <title>Virgibacillus sp. LM2416.</title>
        <authorList>
            <person name="Tak E.J."/>
            <person name="Bae J.-W."/>
        </authorList>
    </citation>
    <scope>NUCLEOTIDE SEQUENCE [LARGE SCALE GENOMIC DNA]</scope>
    <source>
        <strain evidence="2 3">LM2416</strain>
    </source>
</reference>
<protein>
    <submittedName>
        <fullName evidence="2">Uncharacterized protein</fullName>
    </submittedName>
</protein>
<dbReference type="KEGG" id="vil:CFK37_17575"/>
<evidence type="ECO:0000313" key="3">
    <source>
        <dbReference type="Proteomes" id="UP000198312"/>
    </source>
</evidence>
<dbReference type="OrthoDB" id="2967728at2"/>
<accession>A0A220U6S9</accession>
<organism evidence="2 3">
    <name type="scientific">Virgibacillus phasianinus</name>
    <dbReference type="NCBI Taxonomy" id="2017483"/>
    <lineage>
        <taxon>Bacteria</taxon>
        <taxon>Bacillati</taxon>
        <taxon>Bacillota</taxon>
        <taxon>Bacilli</taxon>
        <taxon>Bacillales</taxon>
        <taxon>Bacillaceae</taxon>
        <taxon>Virgibacillus</taxon>
    </lineage>
</organism>
<keyword evidence="1" id="KW-0472">Membrane</keyword>
<keyword evidence="1" id="KW-0812">Transmembrane</keyword>
<dbReference type="RefSeq" id="WP_089063098.1">
    <property type="nucleotide sequence ID" value="NZ_CP022315.1"/>
</dbReference>
<name>A0A220U6S9_9BACI</name>
<feature type="transmembrane region" description="Helical" evidence="1">
    <location>
        <begin position="58"/>
        <end position="79"/>
    </location>
</feature>